<dbReference type="RefSeq" id="WP_163608209.1">
    <property type="nucleotide sequence ID" value="NZ_JAABOO010000003.1"/>
</dbReference>
<dbReference type="AlphaFoldDB" id="A0A6P0UVW6"/>
<accession>A0A6P0UVW6</accession>
<protein>
    <recommendedName>
        <fullName evidence="5">DUF4252 domain-containing protein</fullName>
    </recommendedName>
</protein>
<evidence type="ECO:0000256" key="2">
    <source>
        <dbReference type="SAM" id="SignalP"/>
    </source>
</evidence>
<gene>
    <name evidence="3" type="ORF">GWK08_15865</name>
</gene>
<evidence type="ECO:0000256" key="1">
    <source>
        <dbReference type="SAM" id="MobiDB-lite"/>
    </source>
</evidence>
<keyword evidence="2" id="KW-0732">Signal</keyword>
<dbReference type="EMBL" id="JAABOO010000003">
    <property type="protein sequence ID" value="NER14933.1"/>
    <property type="molecule type" value="Genomic_DNA"/>
</dbReference>
<feature type="chain" id="PRO_5026690105" description="DUF4252 domain-containing protein" evidence="2">
    <location>
        <begin position="21"/>
        <end position="155"/>
    </location>
</feature>
<comment type="caution">
    <text evidence="3">The sequence shown here is derived from an EMBL/GenBank/DDBJ whole genome shotgun (WGS) entry which is preliminary data.</text>
</comment>
<feature type="region of interest" description="Disordered" evidence="1">
    <location>
        <begin position="26"/>
        <end position="57"/>
    </location>
</feature>
<sequence length="155" mass="17218">MKSKILIAVAFLAGSLITQAQTSVSTSSSSNKSSVSVSISDNNGQSRSSTSISVSSDNDSYHLTARFDKHKTEKVKSFLMDELGTKNHSAKGSSHEWEKEENNELLYLIRLSNGRLKIFLDKELASESTIRLFEGMGEEVSELISGSKKRDRRRR</sequence>
<evidence type="ECO:0008006" key="5">
    <source>
        <dbReference type="Google" id="ProtNLM"/>
    </source>
</evidence>
<organism evidence="3 4">
    <name type="scientific">Leptobacterium flavescens</name>
    <dbReference type="NCBI Taxonomy" id="472055"/>
    <lineage>
        <taxon>Bacteria</taxon>
        <taxon>Pseudomonadati</taxon>
        <taxon>Bacteroidota</taxon>
        <taxon>Flavobacteriia</taxon>
        <taxon>Flavobacteriales</taxon>
        <taxon>Flavobacteriaceae</taxon>
        <taxon>Leptobacterium</taxon>
    </lineage>
</organism>
<reference evidence="3 4" key="1">
    <citation type="submission" date="2020-01" db="EMBL/GenBank/DDBJ databases">
        <title>Leptobacterium flavescens.</title>
        <authorList>
            <person name="Wang G."/>
        </authorList>
    </citation>
    <scope>NUCLEOTIDE SEQUENCE [LARGE SCALE GENOMIC DNA]</scope>
    <source>
        <strain evidence="3 4">KCTC 22160</strain>
    </source>
</reference>
<evidence type="ECO:0000313" key="3">
    <source>
        <dbReference type="EMBL" id="NER14933.1"/>
    </source>
</evidence>
<dbReference type="Proteomes" id="UP000468581">
    <property type="component" value="Unassembled WGS sequence"/>
</dbReference>
<name>A0A6P0UVW6_9FLAO</name>
<feature type="signal peptide" evidence="2">
    <location>
        <begin position="1"/>
        <end position="20"/>
    </location>
</feature>
<keyword evidence="4" id="KW-1185">Reference proteome</keyword>
<proteinExistence type="predicted"/>
<evidence type="ECO:0000313" key="4">
    <source>
        <dbReference type="Proteomes" id="UP000468581"/>
    </source>
</evidence>